<dbReference type="PATRIC" id="fig|28229.4.peg.1523"/>
<gene>
    <name evidence="3" type="ORF">ND2E_2494</name>
</gene>
<evidence type="ECO:0000256" key="2">
    <source>
        <dbReference type="PIRSR" id="PIRSR603739-50"/>
    </source>
</evidence>
<dbReference type="PANTHER" id="PTHR30538:SF0">
    <property type="entry name" value="L-LYSINE 2,3-AMINOMUTASE AQ_1632-RELATED"/>
    <property type="match status" value="1"/>
</dbReference>
<evidence type="ECO:0000256" key="1">
    <source>
        <dbReference type="ARBA" id="ARBA00022485"/>
    </source>
</evidence>
<keyword evidence="2" id="KW-0663">Pyridoxal phosphate</keyword>
<evidence type="ECO:0008006" key="5">
    <source>
        <dbReference type="Google" id="ProtNLM"/>
    </source>
</evidence>
<dbReference type="EMBL" id="JQED01000015">
    <property type="protein sequence ID" value="KGJ93028.1"/>
    <property type="molecule type" value="Genomic_DNA"/>
</dbReference>
<protein>
    <recommendedName>
        <fullName evidence="5">Lysine 2,3-aminomutase</fullName>
    </recommendedName>
</protein>
<dbReference type="RefSeq" id="WP_033093260.1">
    <property type="nucleotide sequence ID" value="NZ_JQED01000015.1"/>
</dbReference>
<sequence length="563" mass="64949">MTNSTSKDSANKAQHIDVALLDPKELNPSDCQPNSLVLDGNVHVRKRGISDVSEVDINDMMDVYHYSDDVRQTIKDEKLLSPGLLSRLHASYPQHSGLLDKEPHMFDEKDQYTGLSGFRRVVEILEANNIDIGDIEERELFIEVYRFLATKHSLNSIDWTNFYEDSVFQLVMPQPNMINQETVDEYLAASVAEKKIIVAQYQERTSPHDGNQQLNKPWFENEQGEIEFLDGSQHKYPQCQLIFDKTTQNCFSFCTYCFRHAQVRGDEDMFIQKEIDQIHRYLKVHKEVTDMLITGGDGGYMPASRFEQYVTPLMEDRDLLHIKTVRLATRALTFQPEMILSSKYDNMLAVFDKLHENGIQLAWMAHFSTPRELLNPTTIAAIRRLQRHGVVIRSQSPMMNHISLFEHEDGSIDIDRSAQNWIDLSNILATMLISFHSMYCARPTGEHHYFTAPLSAVSQIFDKIYRELPSINRPSRHLSMTTSAGKISIMGECEVGGERAFALMFTEGRNMKWMDKVFLAKYDETTNDVKLLKPFDTDKFFFEDELETIENDLAQALTKRLQQ</sequence>
<reference evidence="3 4" key="1">
    <citation type="submission" date="2014-08" db="EMBL/GenBank/DDBJ databases">
        <title>Genomic and Phenotypic Diversity of Colwellia psychrerythraea strains from Disparate Marine Basins.</title>
        <authorList>
            <person name="Techtmann S.M."/>
            <person name="Stelling S.C."/>
            <person name="Utturkar S.M."/>
            <person name="Alshibli N."/>
            <person name="Harris A."/>
            <person name="Brown S.D."/>
            <person name="Hazen T.C."/>
        </authorList>
    </citation>
    <scope>NUCLEOTIDE SEQUENCE [LARGE SCALE GENOMIC DNA]</scope>
    <source>
        <strain evidence="3 4">ND2E</strain>
    </source>
</reference>
<keyword evidence="1" id="KW-0004">4Fe-4S</keyword>
<comment type="cofactor">
    <cofactor evidence="2">
        <name>pyridoxal 5'-phosphate</name>
        <dbReference type="ChEBI" id="CHEBI:597326"/>
    </cofactor>
</comment>
<dbReference type="Proteomes" id="UP000029843">
    <property type="component" value="Unassembled WGS sequence"/>
</dbReference>
<evidence type="ECO:0000313" key="3">
    <source>
        <dbReference type="EMBL" id="KGJ93028.1"/>
    </source>
</evidence>
<dbReference type="InterPro" id="IPR003739">
    <property type="entry name" value="Lys_aminomutase/Glu_NH3_mut"/>
</dbReference>
<dbReference type="AlphaFoldDB" id="A0A099KTN2"/>
<dbReference type="SUPFAM" id="SSF102114">
    <property type="entry name" value="Radical SAM enzymes"/>
    <property type="match status" value="1"/>
</dbReference>
<dbReference type="InterPro" id="IPR013785">
    <property type="entry name" value="Aldolase_TIM"/>
</dbReference>
<dbReference type="OrthoDB" id="9768064at2"/>
<proteinExistence type="predicted"/>
<dbReference type="Gene3D" id="3.20.20.70">
    <property type="entry name" value="Aldolase class I"/>
    <property type="match status" value="1"/>
</dbReference>
<keyword evidence="1" id="KW-0411">Iron-sulfur</keyword>
<comment type="caution">
    <text evidence="3">The sequence shown here is derived from an EMBL/GenBank/DDBJ whole genome shotgun (WGS) entry which is preliminary data.</text>
</comment>
<evidence type="ECO:0000313" key="4">
    <source>
        <dbReference type="Proteomes" id="UP000029843"/>
    </source>
</evidence>
<keyword evidence="1" id="KW-0408">Iron</keyword>
<feature type="modified residue" description="N6-(pyridoxal phosphate)lysine" evidence="2">
    <location>
        <position position="486"/>
    </location>
</feature>
<dbReference type="InterPro" id="IPR058240">
    <property type="entry name" value="rSAM_sf"/>
</dbReference>
<dbReference type="GO" id="GO:0051539">
    <property type="term" value="F:4 iron, 4 sulfur cluster binding"/>
    <property type="evidence" value="ECO:0007669"/>
    <property type="project" value="UniProtKB-KW"/>
</dbReference>
<accession>A0A099KTN2</accession>
<organism evidence="3 4">
    <name type="scientific">Colwellia psychrerythraea</name>
    <name type="common">Vibrio psychroerythus</name>
    <dbReference type="NCBI Taxonomy" id="28229"/>
    <lineage>
        <taxon>Bacteria</taxon>
        <taxon>Pseudomonadati</taxon>
        <taxon>Pseudomonadota</taxon>
        <taxon>Gammaproteobacteria</taxon>
        <taxon>Alteromonadales</taxon>
        <taxon>Colwelliaceae</taxon>
        <taxon>Colwellia</taxon>
    </lineage>
</organism>
<dbReference type="PANTHER" id="PTHR30538">
    <property type="entry name" value="LYSINE 2,3-AMINOMUTASE-RELATED"/>
    <property type="match status" value="1"/>
</dbReference>
<keyword evidence="1" id="KW-0479">Metal-binding</keyword>
<name>A0A099KTN2_COLPS</name>